<evidence type="ECO:0000313" key="4">
    <source>
        <dbReference type="Proteomes" id="UP001358324"/>
    </source>
</evidence>
<keyword evidence="4" id="KW-1185">Reference proteome</keyword>
<comment type="caution">
    <text evidence="3">The sequence shown here is derived from an EMBL/GenBank/DDBJ whole genome shotgun (WGS) entry which is preliminary data.</text>
</comment>
<evidence type="ECO:0000259" key="2">
    <source>
        <dbReference type="PROSITE" id="PS50222"/>
    </source>
</evidence>
<dbReference type="SUPFAM" id="SSF47473">
    <property type="entry name" value="EF-hand"/>
    <property type="match status" value="1"/>
</dbReference>
<keyword evidence="1" id="KW-0732">Signal</keyword>
<dbReference type="InterPro" id="IPR002048">
    <property type="entry name" value="EF_hand_dom"/>
</dbReference>
<gene>
    <name evidence="3" type="ORF">V3391_13090</name>
</gene>
<dbReference type="PROSITE" id="PS50222">
    <property type="entry name" value="EF_HAND_2"/>
    <property type="match status" value="1"/>
</dbReference>
<evidence type="ECO:0000256" key="1">
    <source>
        <dbReference type="SAM" id="SignalP"/>
    </source>
</evidence>
<proteinExistence type="predicted"/>
<reference evidence="3 4" key="1">
    <citation type="submission" date="2024-01" db="EMBL/GenBank/DDBJ databases">
        <title>Novel species of the genus Luteimonas isolated from rivers.</title>
        <authorList>
            <person name="Lu H."/>
        </authorList>
    </citation>
    <scope>NUCLEOTIDE SEQUENCE [LARGE SCALE GENOMIC DNA]</scope>
    <source>
        <strain evidence="3 4">SMYT11W</strain>
    </source>
</reference>
<dbReference type="EMBL" id="JAZHBM010000003">
    <property type="protein sequence ID" value="MEF3083141.1"/>
    <property type="molecule type" value="Genomic_DNA"/>
</dbReference>
<dbReference type="InterPro" id="IPR011992">
    <property type="entry name" value="EF-hand-dom_pair"/>
</dbReference>
<dbReference type="Gene3D" id="1.10.238.10">
    <property type="entry name" value="EF-hand"/>
    <property type="match status" value="1"/>
</dbReference>
<accession>A0ABU7WGP9</accession>
<evidence type="ECO:0000313" key="3">
    <source>
        <dbReference type="EMBL" id="MEF3083141.1"/>
    </source>
</evidence>
<organism evidence="3 4">
    <name type="scientific">Luteimonas flava</name>
    <dbReference type="NCBI Taxonomy" id="3115822"/>
    <lineage>
        <taxon>Bacteria</taxon>
        <taxon>Pseudomonadati</taxon>
        <taxon>Pseudomonadota</taxon>
        <taxon>Gammaproteobacteria</taxon>
        <taxon>Lysobacterales</taxon>
        <taxon>Lysobacteraceae</taxon>
        <taxon>Luteimonas</taxon>
    </lineage>
</organism>
<feature type="chain" id="PRO_5047535290" evidence="1">
    <location>
        <begin position="33"/>
        <end position="158"/>
    </location>
</feature>
<name>A0ABU7WGP9_9GAMM</name>
<dbReference type="Proteomes" id="UP001358324">
    <property type="component" value="Unassembled WGS sequence"/>
</dbReference>
<sequence length="158" mass="17155">MVATPCKEAGHMKGHIAALLAISLLNLSPAHADPRAAAHVENMFRVVDTNRDGVITIAESDVAIETEFRKFDLDGDGIWSYAEVSKQQLDAGASQLPPDVQAKVIAGVYANYDLDGDRRITLANYRQVQTAMLLQADFDKDGQVTLQEARQLHGVVAP</sequence>
<feature type="domain" description="EF-hand" evidence="2">
    <location>
        <begin position="35"/>
        <end position="70"/>
    </location>
</feature>
<dbReference type="Pfam" id="PF13202">
    <property type="entry name" value="EF-hand_5"/>
    <property type="match status" value="2"/>
</dbReference>
<feature type="signal peptide" evidence="1">
    <location>
        <begin position="1"/>
        <end position="32"/>
    </location>
</feature>
<protein>
    <submittedName>
        <fullName evidence="3">EF-hand domain-containing protein</fullName>
    </submittedName>
</protein>